<keyword evidence="2" id="KW-1003">Cell membrane</keyword>
<reference evidence="10" key="1">
    <citation type="journal article" date="2019" name="Int. J. Syst. Evol. Microbiol.">
        <title>The Global Catalogue of Microorganisms (GCM) 10K type strain sequencing project: providing services to taxonomists for standard genome sequencing and annotation.</title>
        <authorList>
            <consortium name="The Broad Institute Genomics Platform"/>
            <consortium name="The Broad Institute Genome Sequencing Center for Infectious Disease"/>
            <person name="Wu L."/>
            <person name="Ma J."/>
        </authorList>
    </citation>
    <scope>NUCLEOTIDE SEQUENCE [LARGE SCALE GENOMIC DNA]</scope>
    <source>
        <strain evidence="10">NBRC 108725</strain>
    </source>
</reference>
<dbReference type="Gene3D" id="1.20.1250.20">
    <property type="entry name" value="MFS general substrate transporter like domains"/>
    <property type="match status" value="1"/>
</dbReference>
<evidence type="ECO:0000256" key="4">
    <source>
        <dbReference type="ARBA" id="ARBA00022989"/>
    </source>
</evidence>
<evidence type="ECO:0000256" key="5">
    <source>
        <dbReference type="ARBA" id="ARBA00023136"/>
    </source>
</evidence>
<evidence type="ECO:0000256" key="1">
    <source>
        <dbReference type="ARBA" id="ARBA00004651"/>
    </source>
</evidence>
<dbReference type="EMBL" id="AP027731">
    <property type="protein sequence ID" value="BDZ46816.1"/>
    <property type="molecule type" value="Genomic_DNA"/>
</dbReference>
<evidence type="ECO:0000313" key="9">
    <source>
        <dbReference type="EMBL" id="BDZ46816.1"/>
    </source>
</evidence>
<feature type="region of interest" description="Disordered" evidence="6">
    <location>
        <begin position="433"/>
        <end position="457"/>
    </location>
</feature>
<keyword evidence="3 7" id="KW-0812">Transmembrane</keyword>
<dbReference type="Proteomes" id="UP001321498">
    <property type="component" value="Chromosome"/>
</dbReference>
<feature type="compositionally biased region" description="Basic and acidic residues" evidence="6">
    <location>
        <begin position="433"/>
        <end position="450"/>
    </location>
</feature>
<dbReference type="InterPro" id="IPR020846">
    <property type="entry name" value="MFS_dom"/>
</dbReference>
<dbReference type="RefSeq" id="WP_286276807.1">
    <property type="nucleotide sequence ID" value="NZ_AP027731.1"/>
</dbReference>
<evidence type="ECO:0000256" key="2">
    <source>
        <dbReference type="ARBA" id="ARBA00022475"/>
    </source>
</evidence>
<gene>
    <name evidence="9" type="ORF">GCM10025866_27250</name>
</gene>
<evidence type="ECO:0000256" key="7">
    <source>
        <dbReference type="SAM" id="Phobius"/>
    </source>
</evidence>
<dbReference type="PROSITE" id="PS50850">
    <property type="entry name" value="MFS"/>
    <property type="match status" value="1"/>
</dbReference>
<evidence type="ECO:0000256" key="3">
    <source>
        <dbReference type="ARBA" id="ARBA00022692"/>
    </source>
</evidence>
<comment type="subcellular location">
    <subcellularLocation>
        <location evidence="1">Cell membrane</location>
        <topology evidence="1">Multi-pass membrane protein</topology>
    </subcellularLocation>
</comment>
<feature type="transmembrane region" description="Helical" evidence="7">
    <location>
        <begin position="308"/>
        <end position="332"/>
    </location>
</feature>
<organism evidence="9 10">
    <name type="scientific">Naasia aerilata</name>
    <dbReference type="NCBI Taxonomy" id="1162966"/>
    <lineage>
        <taxon>Bacteria</taxon>
        <taxon>Bacillati</taxon>
        <taxon>Actinomycetota</taxon>
        <taxon>Actinomycetes</taxon>
        <taxon>Micrococcales</taxon>
        <taxon>Microbacteriaceae</taxon>
        <taxon>Naasia</taxon>
    </lineage>
</organism>
<proteinExistence type="predicted"/>
<dbReference type="CDD" id="cd06174">
    <property type="entry name" value="MFS"/>
    <property type="match status" value="1"/>
</dbReference>
<feature type="transmembrane region" description="Helical" evidence="7">
    <location>
        <begin position="164"/>
        <end position="183"/>
    </location>
</feature>
<keyword evidence="4 7" id="KW-1133">Transmembrane helix</keyword>
<dbReference type="SUPFAM" id="SSF103473">
    <property type="entry name" value="MFS general substrate transporter"/>
    <property type="match status" value="1"/>
</dbReference>
<evidence type="ECO:0000256" key="6">
    <source>
        <dbReference type="SAM" id="MobiDB-lite"/>
    </source>
</evidence>
<feature type="transmembrane region" description="Helical" evidence="7">
    <location>
        <begin position="41"/>
        <end position="63"/>
    </location>
</feature>
<protein>
    <submittedName>
        <fullName evidence="9">MFS transporter</fullName>
    </submittedName>
</protein>
<feature type="transmembrane region" description="Helical" evidence="7">
    <location>
        <begin position="75"/>
        <end position="94"/>
    </location>
</feature>
<evidence type="ECO:0000259" key="8">
    <source>
        <dbReference type="PROSITE" id="PS50850"/>
    </source>
</evidence>
<feature type="domain" description="Major facilitator superfamily (MFS) profile" evidence="8">
    <location>
        <begin position="9"/>
        <end position="457"/>
    </location>
</feature>
<feature type="transmembrane region" description="Helical" evidence="7">
    <location>
        <begin position="219"/>
        <end position="238"/>
    </location>
</feature>
<dbReference type="InterPro" id="IPR011701">
    <property type="entry name" value="MFS"/>
</dbReference>
<accession>A0ABN6XT31</accession>
<sequence>MNSRRSWIIFGVGVFAYLVAITQRSSLGVAAVEASDRFHSAAAALSTLGVLQLVVYALLQVPVGVLIDRIGPRPLLIAGTILMTGGQIVVAIAPTLEVAVLGRILVGAGDATVFTSVLRLTNTWFTGARVPQLNQWMGNLGQFGQVISAIPFAAVLHTSGWTPAFLSAAALALLAAVLCIALVSNGRGISPQAESVASLREALAQLGASLKRPGTQLGFWAHYVTQSPGVVFALMWGYPFMVFGVGLEPAFASTMLTVMVLTGLVVGPFLGLLTVRHPMRRSNLALTVVVLMAVVWGAVLLWPAPIPAWLIVVLAIALGIGGPASQIGFDFARTFNPPRRLGSANGVVNVGGFTASFTSMLLIGLVLDARSGEGIAPPSIRSTRSGSRSSCRSLSSASGWSVCCSRGARRGACWPRRREYRWALCGLHWRGHGDGGTRDAPQRDRRDPHASTRAIIG</sequence>
<name>A0ABN6XT31_9MICO</name>
<feature type="transmembrane region" description="Helical" evidence="7">
    <location>
        <begin position="284"/>
        <end position="302"/>
    </location>
</feature>
<keyword evidence="10" id="KW-1185">Reference proteome</keyword>
<dbReference type="PANTHER" id="PTHR43124:SF3">
    <property type="entry name" value="CHLORAMPHENICOL EFFLUX PUMP RV0191"/>
    <property type="match status" value="1"/>
</dbReference>
<feature type="transmembrane region" description="Helical" evidence="7">
    <location>
        <begin position="344"/>
        <end position="367"/>
    </location>
</feature>
<keyword evidence="5 7" id="KW-0472">Membrane</keyword>
<dbReference type="PANTHER" id="PTHR43124">
    <property type="entry name" value="PURINE EFFLUX PUMP PBUE"/>
    <property type="match status" value="1"/>
</dbReference>
<feature type="transmembrane region" description="Helical" evidence="7">
    <location>
        <begin position="250"/>
        <end position="272"/>
    </location>
</feature>
<evidence type="ECO:0000313" key="10">
    <source>
        <dbReference type="Proteomes" id="UP001321498"/>
    </source>
</evidence>
<dbReference type="Pfam" id="PF07690">
    <property type="entry name" value="MFS_1"/>
    <property type="match status" value="1"/>
</dbReference>
<dbReference type="InterPro" id="IPR050189">
    <property type="entry name" value="MFS_Efflux_Transporters"/>
</dbReference>
<dbReference type="InterPro" id="IPR036259">
    <property type="entry name" value="MFS_trans_sf"/>
</dbReference>